<keyword evidence="3" id="KW-1185">Reference proteome</keyword>
<protein>
    <submittedName>
        <fullName evidence="2">Lactonase family protein</fullName>
    </submittedName>
</protein>
<dbReference type="Proteomes" id="UP000325243">
    <property type="component" value="Unassembled WGS sequence"/>
</dbReference>
<name>A0A5S4VAV1_9MICO</name>
<comment type="similarity">
    <text evidence="1">Belongs to the cycloisomerase 2 family.</text>
</comment>
<dbReference type="RefSeq" id="WP_148733992.1">
    <property type="nucleotide sequence ID" value="NZ_VSSB01000001.1"/>
</dbReference>
<dbReference type="PANTHER" id="PTHR30344">
    <property type="entry name" value="6-PHOSPHOGLUCONOLACTONASE-RELATED"/>
    <property type="match status" value="1"/>
</dbReference>
<dbReference type="GO" id="GO:0017057">
    <property type="term" value="F:6-phosphogluconolactonase activity"/>
    <property type="evidence" value="ECO:0007669"/>
    <property type="project" value="TreeGrafter"/>
</dbReference>
<organism evidence="2 3">
    <name type="scientific">Agromyces mariniharenae</name>
    <dbReference type="NCBI Taxonomy" id="2604423"/>
    <lineage>
        <taxon>Bacteria</taxon>
        <taxon>Bacillati</taxon>
        <taxon>Actinomycetota</taxon>
        <taxon>Actinomycetes</taxon>
        <taxon>Micrococcales</taxon>
        <taxon>Microbacteriaceae</taxon>
        <taxon>Agromyces</taxon>
    </lineage>
</organism>
<dbReference type="AlphaFoldDB" id="A0A5S4VAV1"/>
<reference evidence="2 3" key="1">
    <citation type="submission" date="2019-08" db="EMBL/GenBank/DDBJ databases">
        <authorList>
            <person name="Hu J."/>
        </authorList>
    </citation>
    <scope>NUCLEOTIDE SEQUENCE [LARGE SCALE GENOMIC DNA]</scope>
    <source>
        <strain evidence="2 3">NEAU-184</strain>
    </source>
</reference>
<dbReference type="EMBL" id="VSSB01000001">
    <property type="protein sequence ID" value="TYL54461.1"/>
    <property type="molecule type" value="Genomic_DNA"/>
</dbReference>
<comment type="caution">
    <text evidence="2">The sequence shown here is derived from an EMBL/GenBank/DDBJ whole genome shotgun (WGS) entry which is preliminary data.</text>
</comment>
<evidence type="ECO:0000313" key="2">
    <source>
        <dbReference type="EMBL" id="TYL54461.1"/>
    </source>
</evidence>
<dbReference type="InterPro" id="IPR011048">
    <property type="entry name" value="Haem_d1_sf"/>
</dbReference>
<accession>A0A5S4VAV1</accession>
<sequence length="346" mass="35315">MPASETTRFWVGASTIGALGSAARGIRPLDVAADGSARLGEPVDVGTNPMFLAVSAATGVLAIVHEVADGAVSTWTLEGDAVLRFGPPGSTDAADPCHVAFDESGAWAFAANYSGGRLTAHPSAPDVAASAVFSIPFAGSGPNAERQASPHPHQAVVDGARGRLLVPDLGSDRIRVLALGGLPAELPHVETDDIAIHAGAGPRHLVITGDVAIVANELDRTASVIDLIAGRELAAFPVDEHVAARGLGLSAIRLTRAGTVLVGDRDADALVALRFDPVARTLEHAASVPTGGRHPRDLHVTHDEGHALVADQQSDSIAVVRLEDGVPTEIVGTIGTPAPACLARVP</sequence>
<dbReference type="Pfam" id="PF10282">
    <property type="entry name" value="Lactonase"/>
    <property type="match status" value="1"/>
</dbReference>
<gene>
    <name evidence="2" type="ORF">FYC51_13015</name>
</gene>
<evidence type="ECO:0000256" key="1">
    <source>
        <dbReference type="ARBA" id="ARBA00005564"/>
    </source>
</evidence>
<dbReference type="InterPro" id="IPR015943">
    <property type="entry name" value="WD40/YVTN_repeat-like_dom_sf"/>
</dbReference>
<dbReference type="InterPro" id="IPR019405">
    <property type="entry name" value="Lactonase_7-beta_prop"/>
</dbReference>
<dbReference type="PANTHER" id="PTHR30344:SF1">
    <property type="entry name" value="6-PHOSPHOGLUCONOLACTONASE"/>
    <property type="match status" value="1"/>
</dbReference>
<dbReference type="InterPro" id="IPR050282">
    <property type="entry name" value="Cycloisomerase_2"/>
</dbReference>
<proteinExistence type="inferred from homology"/>
<dbReference type="Gene3D" id="2.130.10.10">
    <property type="entry name" value="YVTN repeat-like/Quinoprotein amine dehydrogenase"/>
    <property type="match status" value="1"/>
</dbReference>
<evidence type="ECO:0000313" key="3">
    <source>
        <dbReference type="Proteomes" id="UP000325243"/>
    </source>
</evidence>
<dbReference type="SUPFAM" id="SSF51004">
    <property type="entry name" value="C-terminal (heme d1) domain of cytochrome cd1-nitrite reductase"/>
    <property type="match status" value="1"/>
</dbReference>